<evidence type="ECO:0000256" key="7">
    <source>
        <dbReference type="SAM" id="Phobius"/>
    </source>
</evidence>
<feature type="transmembrane region" description="Helical" evidence="7">
    <location>
        <begin position="174"/>
        <end position="196"/>
    </location>
</feature>
<feature type="transmembrane region" description="Helical" evidence="7">
    <location>
        <begin position="239"/>
        <end position="266"/>
    </location>
</feature>
<evidence type="ECO:0000256" key="2">
    <source>
        <dbReference type="ARBA" id="ARBA00022692"/>
    </source>
</evidence>
<dbReference type="EMBL" id="ML977334">
    <property type="protein sequence ID" value="KAF2111379.1"/>
    <property type="molecule type" value="Genomic_DNA"/>
</dbReference>
<feature type="transmembrane region" description="Helical" evidence="7">
    <location>
        <begin position="91"/>
        <end position="118"/>
    </location>
</feature>
<evidence type="ECO:0000256" key="4">
    <source>
        <dbReference type="ARBA" id="ARBA00023136"/>
    </source>
</evidence>
<evidence type="ECO:0000256" key="6">
    <source>
        <dbReference type="SAM" id="MobiDB-lite"/>
    </source>
</evidence>
<feature type="transmembrane region" description="Helical" evidence="7">
    <location>
        <begin position="208"/>
        <end position="227"/>
    </location>
</feature>
<sequence>MTKSVPIENGLQVGTLVASAISIALVVVSVGLRLLAKSLSAGFDYSDYCIVGALLANTALHTCCMVLVTHGGFGFHTMDIYVRFGPDTATFFFKGIMTFAILWNVTVCFSKLSVLLMYHSLIPMKSLLRWAQGIGMFVILWNICNIIAGFLICRPLARNWDFAIPGTCGSQPNFYFSMGIVNIITDIFILGLPLPYLYRLKMAMKKRLLAMGLLTIGVGTWVITIYRQTMLPGLDFADMTYSGVLATILSGLEPAVAIALACVPLMRPLFPSHRRRNNTKSSHYNYSSGGDSGLYSSKSKRGAVELASDGDSEVELQPTHQKPVQNVDVNVRASTWNVEGHSDESLGGDQRGQNIKVERRWEVTSAHLK</sequence>
<dbReference type="GO" id="GO:0016020">
    <property type="term" value="C:membrane"/>
    <property type="evidence" value="ECO:0007669"/>
    <property type="project" value="UniProtKB-SubCell"/>
</dbReference>
<dbReference type="Proteomes" id="UP000799770">
    <property type="component" value="Unassembled WGS sequence"/>
</dbReference>
<accession>A0A6A5YVX2</accession>
<keyword evidence="10" id="KW-1185">Reference proteome</keyword>
<proteinExistence type="inferred from homology"/>
<dbReference type="Pfam" id="PF20684">
    <property type="entry name" value="Fung_rhodopsin"/>
    <property type="match status" value="1"/>
</dbReference>
<feature type="transmembrane region" description="Helical" evidence="7">
    <location>
        <begin position="12"/>
        <end position="36"/>
    </location>
</feature>
<keyword evidence="2 7" id="KW-0812">Transmembrane</keyword>
<dbReference type="PANTHER" id="PTHR33048">
    <property type="entry name" value="PTH11-LIKE INTEGRAL MEMBRANE PROTEIN (AFU_ORTHOLOGUE AFUA_5G11245)"/>
    <property type="match status" value="1"/>
</dbReference>
<feature type="compositionally biased region" description="Low complexity" evidence="6">
    <location>
        <begin position="284"/>
        <end position="297"/>
    </location>
</feature>
<comment type="subcellular location">
    <subcellularLocation>
        <location evidence="1">Membrane</location>
        <topology evidence="1">Multi-pass membrane protein</topology>
    </subcellularLocation>
</comment>
<evidence type="ECO:0000313" key="9">
    <source>
        <dbReference type="EMBL" id="KAF2111379.1"/>
    </source>
</evidence>
<dbReference type="InterPro" id="IPR049326">
    <property type="entry name" value="Rhodopsin_dom_fungi"/>
</dbReference>
<feature type="domain" description="Rhodopsin" evidence="8">
    <location>
        <begin position="32"/>
        <end position="270"/>
    </location>
</feature>
<feature type="region of interest" description="Disordered" evidence="6">
    <location>
        <begin position="274"/>
        <end position="297"/>
    </location>
</feature>
<evidence type="ECO:0000256" key="5">
    <source>
        <dbReference type="ARBA" id="ARBA00038359"/>
    </source>
</evidence>
<reference evidence="9" key="1">
    <citation type="journal article" date="2020" name="Stud. Mycol.">
        <title>101 Dothideomycetes genomes: a test case for predicting lifestyles and emergence of pathogens.</title>
        <authorList>
            <person name="Haridas S."/>
            <person name="Albert R."/>
            <person name="Binder M."/>
            <person name="Bloem J."/>
            <person name="Labutti K."/>
            <person name="Salamov A."/>
            <person name="Andreopoulos B."/>
            <person name="Baker S."/>
            <person name="Barry K."/>
            <person name="Bills G."/>
            <person name="Bluhm B."/>
            <person name="Cannon C."/>
            <person name="Castanera R."/>
            <person name="Culley D."/>
            <person name="Daum C."/>
            <person name="Ezra D."/>
            <person name="Gonzalez J."/>
            <person name="Henrissat B."/>
            <person name="Kuo A."/>
            <person name="Liang C."/>
            <person name="Lipzen A."/>
            <person name="Lutzoni F."/>
            <person name="Magnuson J."/>
            <person name="Mondo S."/>
            <person name="Nolan M."/>
            <person name="Ohm R."/>
            <person name="Pangilinan J."/>
            <person name="Park H.-J."/>
            <person name="Ramirez L."/>
            <person name="Alfaro M."/>
            <person name="Sun H."/>
            <person name="Tritt A."/>
            <person name="Yoshinaga Y."/>
            <person name="Zwiers L.-H."/>
            <person name="Turgeon B."/>
            <person name="Goodwin S."/>
            <person name="Spatafora J."/>
            <person name="Crous P."/>
            <person name="Grigoriev I."/>
        </authorList>
    </citation>
    <scope>NUCLEOTIDE SEQUENCE</scope>
    <source>
        <strain evidence="9">CBS 627.86</strain>
    </source>
</reference>
<dbReference type="AlphaFoldDB" id="A0A6A5YVX2"/>
<protein>
    <recommendedName>
        <fullName evidence="8">Rhodopsin domain-containing protein</fullName>
    </recommendedName>
</protein>
<comment type="similarity">
    <text evidence="5">Belongs to the SAT4 family.</text>
</comment>
<keyword evidence="3 7" id="KW-1133">Transmembrane helix</keyword>
<organism evidence="9 10">
    <name type="scientific">Lophiotrema nucula</name>
    <dbReference type="NCBI Taxonomy" id="690887"/>
    <lineage>
        <taxon>Eukaryota</taxon>
        <taxon>Fungi</taxon>
        <taxon>Dikarya</taxon>
        <taxon>Ascomycota</taxon>
        <taxon>Pezizomycotina</taxon>
        <taxon>Dothideomycetes</taxon>
        <taxon>Pleosporomycetidae</taxon>
        <taxon>Pleosporales</taxon>
        <taxon>Lophiotremataceae</taxon>
        <taxon>Lophiotrema</taxon>
    </lineage>
</organism>
<evidence type="ECO:0000256" key="1">
    <source>
        <dbReference type="ARBA" id="ARBA00004141"/>
    </source>
</evidence>
<keyword evidence="4 7" id="KW-0472">Membrane</keyword>
<name>A0A6A5YVX2_9PLEO</name>
<dbReference type="InterPro" id="IPR052337">
    <property type="entry name" value="SAT4-like"/>
</dbReference>
<evidence type="ECO:0000256" key="3">
    <source>
        <dbReference type="ARBA" id="ARBA00022989"/>
    </source>
</evidence>
<dbReference type="PANTHER" id="PTHR33048:SF57">
    <property type="entry name" value="INTEGRAL MEMBRANE PROTEIN-RELATED"/>
    <property type="match status" value="1"/>
</dbReference>
<feature type="transmembrane region" description="Helical" evidence="7">
    <location>
        <begin position="130"/>
        <end position="152"/>
    </location>
</feature>
<evidence type="ECO:0000259" key="8">
    <source>
        <dbReference type="Pfam" id="PF20684"/>
    </source>
</evidence>
<gene>
    <name evidence="9" type="ORF">BDV96DRAFT_614721</name>
</gene>
<evidence type="ECO:0000313" key="10">
    <source>
        <dbReference type="Proteomes" id="UP000799770"/>
    </source>
</evidence>
<dbReference type="OrthoDB" id="3934549at2759"/>
<feature type="transmembrane region" description="Helical" evidence="7">
    <location>
        <begin position="48"/>
        <end position="71"/>
    </location>
</feature>